<proteinExistence type="predicted"/>
<feature type="domain" description="F-box associated beta-propeller type 3" evidence="1">
    <location>
        <begin position="7"/>
        <end position="87"/>
    </location>
</feature>
<sequence>MVPSQQRLYMCLSDINGEDPKSVILSLVPHATNPSSFVVDHDVTIPCLGSFNLQNLYGFMWSSGTKVPRIYNPATRQLVTLPTTSPCSPGYNTFTILDTTLLATSTK</sequence>
<accession>A0A8X7SD91</accession>
<organism evidence="2 3">
    <name type="scientific">Brassica carinata</name>
    <name type="common">Ethiopian mustard</name>
    <name type="synonym">Abyssinian cabbage</name>
    <dbReference type="NCBI Taxonomy" id="52824"/>
    <lineage>
        <taxon>Eukaryota</taxon>
        <taxon>Viridiplantae</taxon>
        <taxon>Streptophyta</taxon>
        <taxon>Embryophyta</taxon>
        <taxon>Tracheophyta</taxon>
        <taxon>Spermatophyta</taxon>
        <taxon>Magnoliopsida</taxon>
        <taxon>eudicotyledons</taxon>
        <taxon>Gunneridae</taxon>
        <taxon>Pentapetalae</taxon>
        <taxon>rosids</taxon>
        <taxon>malvids</taxon>
        <taxon>Brassicales</taxon>
        <taxon>Brassicaceae</taxon>
        <taxon>Brassiceae</taxon>
        <taxon>Brassica</taxon>
    </lineage>
</organism>
<dbReference type="AlphaFoldDB" id="A0A8X7SD91"/>
<evidence type="ECO:0000313" key="2">
    <source>
        <dbReference type="EMBL" id="KAG2304123.1"/>
    </source>
</evidence>
<evidence type="ECO:0000313" key="3">
    <source>
        <dbReference type="Proteomes" id="UP000886595"/>
    </source>
</evidence>
<reference evidence="2 3" key="1">
    <citation type="submission" date="2020-02" db="EMBL/GenBank/DDBJ databases">
        <authorList>
            <person name="Ma Q."/>
            <person name="Huang Y."/>
            <person name="Song X."/>
            <person name="Pei D."/>
        </authorList>
    </citation>
    <scope>NUCLEOTIDE SEQUENCE [LARGE SCALE GENOMIC DNA]</scope>
    <source>
        <strain evidence="2">Sxm20200214</strain>
        <tissue evidence="2">Leaf</tissue>
    </source>
</reference>
<keyword evidence="3" id="KW-1185">Reference proteome</keyword>
<evidence type="ECO:0000259" key="1">
    <source>
        <dbReference type="Pfam" id="PF08268"/>
    </source>
</evidence>
<name>A0A8X7SD91_BRACI</name>
<dbReference type="OrthoDB" id="687122at2759"/>
<comment type="caution">
    <text evidence="2">The sequence shown here is derived from an EMBL/GenBank/DDBJ whole genome shotgun (WGS) entry which is preliminary data.</text>
</comment>
<dbReference type="Pfam" id="PF08268">
    <property type="entry name" value="FBA_3"/>
    <property type="match status" value="1"/>
</dbReference>
<dbReference type="EMBL" id="JAAMPC010000007">
    <property type="protein sequence ID" value="KAG2304123.1"/>
    <property type="molecule type" value="Genomic_DNA"/>
</dbReference>
<protein>
    <recommendedName>
        <fullName evidence="1">F-box associated beta-propeller type 3 domain-containing protein</fullName>
    </recommendedName>
</protein>
<gene>
    <name evidence="2" type="ORF">Bca52824_032774</name>
</gene>
<dbReference type="InterPro" id="IPR013187">
    <property type="entry name" value="F-box-assoc_dom_typ3"/>
</dbReference>
<dbReference type="Proteomes" id="UP000886595">
    <property type="component" value="Unassembled WGS sequence"/>
</dbReference>